<proteinExistence type="predicted"/>
<evidence type="ECO:0000313" key="2">
    <source>
        <dbReference type="EMBL" id="KAK7369079.1"/>
    </source>
</evidence>
<comment type="caution">
    <text evidence="2">The sequence shown here is derived from an EMBL/GenBank/DDBJ whole genome shotgun (WGS) entry which is preliminary data.</text>
</comment>
<keyword evidence="1" id="KW-0812">Transmembrane</keyword>
<evidence type="ECO:0000256" key="1">
    <source>
        <dbReference type="SAM" id="Phobius"/>
    </source>
</evidence>
<reference evidence="2 3" key="1">
    <citation type="submission" date="2024-01" db="EMBL/GenBank/DDBJ databases">
        <title>The genomes of 5 underutilized Papilionoideae crops provide insights into root nodulation and disease resistanc.</title>
        <authorList>
            <person name="Jiang F."/>
        </authorList>
    </citation>
    <scope>NUCLEOTIDE SEQUENCE [LARGE SCALE GENOMIC DNA]</scope>
    <source>
        <strain evidence="2">JINMINGXINNONG_FW02</strain>
        <tissue evidence="2">Leaves</tissue>
    </source>
</reference>
<feature type="transmembrane region" description="Helical" evidence="1">
    <location>
        <begin position="58"/>
        <end position="78"/>
    </location>
</feature>
<keyword evidence="1" id="KW-0472">Membrane</keyword>
<feature type="transmembrane region" description="Helical" evidence="1">
    <location>
        <begin position="25"/>
        <end position="46"/>
    </location>
</feature>
<keyword evidence="1" id="KW-1133">Transmembrane helix</keyword>
<dbReference type="Proteomes" id="UP001374584">
    <property type="component" value="Unassembled WGS sequence"/>
</dbReference>
<organism evidence="2 3">
    <name type="scientific">Phaseolus coccineus</name>
    <name type="common">Scarlet runner bean</name>
    <name type="synonym">Phaseolus multiflorus</name>
    <dbReference type="NCBI Taxonomy" id="3886"/>
    <lineage>
        <taxon>Eukaryota</taxon>
        <taxon>Viridiplantae</taxon>
        <taxon>Streptophyta</taxon>
        <taxon>Embryophyta</taxon>
        <taxon>Tracheophyta</taxon>
        <taxon>Spermatophyta</taxon>
        <taxon>Magnoliopsida</taxon>
        <taxon>eudicotyledons</taxon>
        <taxon>Gunneridae</taxon>
        <taxon>Pentapetalae</taxon>
        <taxon>rosids</taxon>
        <taxon>fabids</taxon>
        <taxon>Fabales</taxon>
        <taxon>Fabaceae</taxon>
        <taxon>Papilionoideae</taxon>
        <taxon>50 kb inversion clade</taxon>
        <taxon>NPAAA clade</taxon>
        <taxon>indigoferoid/millettioid clade</taxon>
        <taxon>Phaseoleae</taxon>
        <taxon>Phaseolus</taxon>
    </lineage>
</organism>
<dbReference type="EMBL" id="JAYMYR010000004">
    <property type="protein sequence ID" value="KAK7369079.1"/>
    <property type="molecule type" value="Genomic_DNA"/>
</dbReference>
<sequence length="121" mass="13893">MPPLCYPFDSQFQERQCRDQEVSSANVLIVIFFITWLLSFASWWLSFPCPPIKESKCVGLGLVSVGVVLCLVLWILYANGPKEGKCLRSYPCQKPPHIYPCQRKCLRSHSCHHTFTLVKCK</sequence>
<protein>
    <submittedName>
        <fullName evidence="2">Uncharacterized protein</fullName>
    </submittedName>
</protein>
<gene>
    <name evidence="2" type="ORF">VNO80_11113</name>
</gene>
<evidence type="ECO:0000313" key="3">
    <source>
        <dbReference type="Proteomes" id="UP001374584"/>
    </source>
</evidence>
<accession>A0AAN9RF76</accession>
<dbReference type="AlphaFoldDB" id="A0AAN9RF76"/>
<keyword evidence="3" id="KW-1185">Reference proteome</keyword>
<name>A0AAN9RF76_PHACN</name>